<reference evidence="1 2" key="1">
    <citation type="submission" date="2021-03" db="EMBL/GenBank/DDBJ databases">
        <title>Genomic Encyclopedia of Type Strains, Phase IV (KMG-IV): sequencing the most valuable type-strain genomes for metagenomic binning, comparative biology and taxonomic classification.</title>
        <authorList>
            <person name="Goeker M."/>
        </authorList>
    </citation>
    <scope>NUCLEOTIDE SEQUENCE [LARGE SCALE GENOMIC DNA]</scope>
    <source>
        <strain evidence="1 2">DSM 27512</strain>
    </source>
</reference>
<evidence type="ECO:0000313" key="1">
    <source>
        <dbReference type="EMBL" id="MBP2026373.1"/>
    </source>
</evidence>
<dbReference type="EMBL" id="JAGGLI010000001">
    <property type="protein sequence ID" value="MBP2026373.1"/>
    <property type="molecule type" value="Genomic_DNA"/>
</dbReference>
<proteinExistence type="predicted"/>
<protein>
    <submittedName>
        <fullName evidence="1">Nucleotidyltransferase</fullName>
    </submittedName>
</protein>
<keyword evidence="2" id="KW-1185">Reference proteome</keyword>
<organism evidence="1 2">
    <name type="scientific">Acetoanaerobium pronyense</name>
    <dbReference type="NCBI Taxonomy" id="1482736"/>
    <lineage>
        <taxon>Bacteria</taxon>
        <taxon>Bacillati</taxon>
        <taxon>Bacillota</taxon>
        <taxon>Clostridia</taxon>
        <taxon>Peptostreptococcales</taxon>
        <taxon>Filifactoraceae</taxon>
        <taxon>Acetoanaerobium</taxon>
    </lineage>
</organism>
<dbReference type="RefSeq" id="WP_209658352.1">
    <property type="nucleotide sequence ID" value="NZ_JAGGLI010000001.1"/>
</dbReference>
<name>A0ABS4KF22_9FIRM</name>
<sequence length="109" mass="12884">MDKNKIIDIIFETYTSREKTRLIFLTGSSKNLVFDETKDIDVFVIDDYTDKQFREIKKIYGFEFDINIISEKLARSLIKNKEGFMIKAILESNPIWGEKDIYNSLKDMV</sequence>
<dbReference type="Proteomes" id="UP001314903">
    <property type="component" value="Unassembled WGS sequence"/>
</dbReference>
<accession>A0ABS4KF22</accession>
<evidence type="ECO:0000313" key="2">
    <source>
        <dbReference type="Proteomes" id="UP001314903"/>
    </source>
</evidence>
<comment type="caution">
    <text evidence="1">The sequence shown here is derived from an EMBL/GenBank/DDBJ whole genome shotgun (WGS) entry which is preliminary data.</text>
</comment>
<gene>
    <name evidence="1" type="ORF">J2Z35_000162</name>
</gene>